<proteinExistence type="predicted"/>
<organism evidence="1 2">
    <name type="scientific">Xanthomonas euvesicatoria</name>
    <dbReference type="NCBI Taxonomy" id="456327"/>
    <lineage>
        <taxon>Bacteria</taxon>
        <taxon>Pseudomonadati</taxon>
        <taxon>Pseudomonadota</taxon>
        <taxon>Gammaproteobacteria</taxon>
        <taxon>Lysobacterales</taxon>
        <taxon>Lysobacteraceae</taxon>
        <taxon>Xanthomonas</taxon>
    </lineage>
</organism>
<evidence type="ECO:0000313" key="2">
    <source>
        <dbReference type="Proteomes" id="UP000576603"/>
    </source>
</evidence>
<comment type="caution">
    <text evidence="1">The sequence shown here is derived from an EMBL/GenBank/DDBJ whole genome shotgun (WGS) entry which is preliminary data.</text>
</comment>
<gene>
    <name evidence="1" type="ORF">FHY32_004124</name>
</gene>
<dbReference type="AlphaFoldDB" id="A0AAW3U9E7"/>
<name>A0AAW3U9E7_XANEU</name>
<dbReference type="EMBL" id="JACHNL010000013">
    <property type="protein sequence ID" value="MBB4725717.1"/>
    <property type="molecule type" value="Genomic_DNA"/>
</dbReference>
<evidence type="ECO:0000313" key="1">
    <source>
        <dbReference type="EMBL" id="MBB4725717.1"/>
    </source>
</evidence>
<dbReference type="Proteomes" id="UP000576603">
    <property type="component" value="Unassembled WGS sequence"/>
</dbReference>
<sequence length="92" mass="10497">MRVVHSANSKHVWLELKYSDGGHRALSLHTNLDTGRIEFEELFTNDDGKNYKSATGASYDQSTWKDELFASNLEKMIEDFVSYAPRHGGFQV</sequence>
<accession>A0AAW3U9E7</accession>
<reference evidence="1 2" key="1">
    <citation type="submission" date="2020-08" db="EMBL/GenBank/DDBJ databases">
        <title>Studying the diversity of plant-associated saprophytic bacteria and their role in host health and plant-pathogen interactions.</title>
        <authorList>
            <person name="Potnis N."/>
        </authorList>
    </citation>
    <scope>NUCLEOTIDE SEQUENCE [LARGE SCALE GENOMIC DNA]</scope>
    <source>
        <strain evidence="1 2">CFBP 7922</strain>
    </source>
</reference>
<protein>
    <submittedName>
        <fullName evidence="1">Uncharacterized protein</fullName>
    </submittedName>
</protein>